<dbReference type="Proteomes" id="UP000309997">
    <property type="component" value="Unassembled WGS sequence"/>
</dbReference>
<keyword evidence="2" id="KW-1185">Reference proteome</keyword>
<sequence>MMMSTELLEILSCELKITWMLEWLHIVGEVKFAGRHCLLVDHGVKVEELRVVLNHPQALAKCENTLTKLGLITEAVDDTAGAAKVA</sequence>
<name>A0ACC4BGN6_POPAL</name>
<gene>
    <name evidence="1" type="ORF">D5086_019113</name>
</gene>
<reference evidence="1 2" key="1">
    <citation type="journal article" date="2024" name="Plant Biotechnol. J.">
        <title>Genome and CRISPR/Cas9 system of a widespread forest tree (Populus alba) in the world.</title>
        <authorList>
            <person name="Liu Y.J."/>
            <person name="Jiang P.F."/>
            <person name="Han X.M."/>
            <person name="Li X.Y."/>
            <person name="Wang H.M."/>
            <person name="Wang Y.J."/>
            <person name="Wang X.X."/>
            <person name="Zeng Q.Y."/>
        </authorList>
    </citation>
    <scope>NUCLEOTIDE SEQUENCE [LARGE SCALE GENOMIC DNA]</scope>
    <source>
        <strain evidence="2">cv. PAL-ZL1</strain>
    </source>
</reference>
<evidence type="ECO:0000313" key="1">
    <source>
        <dbReference type="EMBL" id="KAL3577609.1"/>
    </source>
</evidence>
<evidence type="ECO:0000313" key="2">
    <source>
        <dbReference type="Proteomes" id="UP000309997"/>
    </source>
</evidence>
<proteinExistence type="predicted"/>
<accession>A0ACC4BGN6</accession>
<comment type="caution">
    <text evidence="1">The sequence shown here is derived from an EMBL/GenBank/DDBJ whole genome shotgun (WGS) entry which is preliminary data.</text>
</comment>
<dbReference type="EMBL" id="RCHU02000010">
    <property type="protein sequence ID" value="KAL3577609.1"/>
    <property type="molecule type" value="Genomic_DNA"/>
</dbReference>
<organism evidence="1 2">
    <name type="scientific">Populus alba</name>
    <name type="common">White poplar</name>
    <dbReference type="NCBI Taxonomy" id="43335"/>
    <lineage>
        <taxon>Eukaryota</taxon>
        <taxon>Viridiplantae</taxon>
        <taxon>Streptophyta</taxon>
        <taxon>Embryophyta</taxon>
        <taxon>Tracheophyta</taxon>
        <taxon>Spermatophyta</taxon>
        <taxon>Magnoliopsida</taxon>
        <taxon>eudicotyledons</taxon>
        <taxon>Gunneridae</taxon>
        <taxon>Pentapetalae</taxon>
        <taxon>rosids</taxon>
        <taxon>fabids</taxon>
        <taxon>Malpighiales</taxon>
        <taxon>Salicaceae</taxon>
        <taxon>Saliceae</taxon>
        <taxon>Populus</taxon>
    </lineage>
</organism>
<protein>
    <submittedName>
        <fullName evidence="1">Uncharacterized protein</fullName>
    </submittedName>
</protein>